<accession>X0U582</accession>
<dbReference type="InterPro" id="IPR007655">
    <property type="entry name" value="Slam_C"/>
</dbReference>
<name>X0U582_9ZZZZ</name>
<dbReference type="AlphaFoldDB" id="X0U582"/>
<sequence>YATGKDGHRHWITSSAVEIRDYDKLDDRDGMYFSLDETMKNYFRASGNNISAGISIFQDKTDARPYEYLGASCTVSGEATLPWNITLYSRVRYKTSEYAEKEALAPEKRSDTEYQAVLGLGRKTLKGWGIDLNHQYTHNDSTFGLYEYSRNVTTLSVNYLF</sequence>
<proteinExistence type="predicted"/>
<reference evidence="2" key="1">
    <citation type="journal article" date="2014" name="Front. Microbiol.">
        <title>High frequency of phylogenetically diverse reductive dehalogenase-homologous genes in deep subseafloor sedimentary metagenomes.</title>
        <authorList>
            <person name="Kawai M."/>
            <person name="Futagami T."/>
            <person name="Toyoda A."/>
            <person name="Takaki Y."/>
            <person name="Nishi S."/>
            <person name="Hori S."/>
            <person name="Arai W."/>
            <person name="Tsubouchi T."/>
            <person name="Morono Y."/>
            <person name="Uchiyama I."/>
            <person name="Ito T."/>
            <person name="Fujiyama A."/>
            <person name="Inagaki F."/>
            <person name="Takami H."/>
        </authorList>
    </citation>
    <scope>NUCLEOTIDE SEQUENCE</scope>
    <source>
        <strain evidence="2">Expedition CK06-06</strain>
    </source>
</reference>
<evidence type="ECO:0000313" key="2">
    <source>
        <dbReference type="EMBL" id="GAF94486.1"/>
    </source>
</evidence>
<feature type="domain" description="Surface lipoprotein assembly modifier C-terminal" evidence="1">
    <location>
        <begin position="20"/>
        <end position="161"/>
    </location>
</feature>
<organism evidence="2">
    <name type="scientific">marine sediment metagenome</name>
    <dbReference type="NCBI Taxonomy" id="412755"/>
    <lineage>
        <taxon>unclassified sequences</taxon>
        <taxon>metagenomes</taxon>
        <taxon>ecological metagenomes</taxon>
    </lineage>
</organism>
<evidence type="ECO:0000259" key="1">
    <source>
        <dbReference type="Pfam" id="PF04575"/>
    </source>
</evidence>
<dbReference type="Pfam" id="PF04575">
    <property type="entry name" value="SlipAM"/>
    <property type="match status" value="1"/>
</dbReference>
<feature type="non-terminal residue" evidence="2">
    <location>
        <position position="1"/>
    </location>
</feature>
<dbReference type="EMBL" id="BARS01011855">
    <property type="protein sequence ID" value="GAF94486.1"/>
    <property type="molecule type" value="Genomic_DNA"/>
</dbReference>
<gene>
    <name evidence="2" type="ORF">S01H1_21394</name>
</gene>
<protein>
    <recommendedName>
        <fullName evidence="1">Surface lipoprotein assembly modifier C-terminal domain-containing protein</fullName>
    </recommendedName>
</protein>
<comment type="caution">
    <text evidence="2">The sequence shown here is derived from an EMBL/GenBank/DDBJ whole genome shotgun (WGS) entry which is preliminary data.</text>
</comment>